<dbReference type="AlphaFoldDB" id="A0A929WXY9"/>
<dbReference type="Proteomes" id="UP000704068">
    <property type="component" value="Unassembled WGS sequence"/>
</dbReference>
<name>A0A929WXY9_9BACT</name>
<dbReference type="CDD" id="cd07344">
    <property type="entry name" value="M48_yhfN_like"/>
    <property type="match status" value="1"/>
</dbReference>
<evidence type="ECO:0000313" key="3">
    <source>
        <dbReference type="Proteomes" id="UP000704068"/>
    </source>
</evidence>
<dbReference type="RefSeq" id="WP_298765462.1">
    <property type="nucleotide sequence ID" value="NZ_CAUOSC010000002.1"/>
</dbReference>
<dbReference type="InterPro" id="IPR002725">
    <property type="entry name" value="YgjP-like_metallopeptidase"/>
</dbReference>
<dbReference type="Pfam" id="PF01863">
    <property type="entry name" value="YgjP-like"/>
    <property type="match status" value="1"/>
</dbReference>
<dbReference type="PANTHER" id="PTHR30399:SF1">
    <property type="entry name" value="UTP PYROPHOSPHATASE"/>
    <property type="match status" value="1"/>
</dbReference>
<dbReference type="InterPro" id="IPR053136">
    <property type="entry name" value="UTP_pyrophosphatase-like"/>
</dbReference>
<comment type="caution">
    <text evidence="2">The sequence shown here is derived from an EMBL/GenBank/DDBJ whole genome shotgun (WGS) entry which is preliminary data.</text>
</comment>
<dbReference type="Gene3D" id="3.30.2010.10">
    <property type="entry name" value="Metalloproteases ('zincins'), catalytic domain"/>
    <property type="match status" value="1"/>
</dbReference>
<evidence type="ECO:0000259" key="1">
    <source>
        <dbReference type="Pfam" id="PF01863"/>
    </source>
</evidence>
<sequence>MRIAGLPLKITPDFRIATDVWQFQFERRELPQARLRRADKQVTVFLPNDEGYTSLEGQMWLRKVVVETLRRQAHAYLAPRLAYLAQTYGFTYHRLTIKNLGGRWGSCSSLGNINLSLWLMLAPSHLIDYVIKHELAHLREMNHGPRFWQEVDRLTDGRGHQLELEMKAFARSLGAPSENAALPLADY</sequence>
<gene>
    <name evidence="2" type="ORF">HXK21_06960</name>
</gene>
<evidence type="ECO:0000313" key="2">
    <source>
        <dbReference type="EMBL" id="MBF0970765.1"/>
    </source>
</evidence>
<accession>A0A929WXY9</accession>
<proteinExistence type="predicted"/>
<dbReference type="PANTHER" id="PTHR30399">
    <property type="entry name" value="UNCHARACTERIZED PROTEIN YGJP"/>
    <property type="match status" value="1"/>
</dbReference>
<protein>
    <submittedName>
        <fullName evidence="2">M48 family metallopeptidase</fullName>
    </submittedName>
</protein>
<organism evidence="2 3">
    <name type="scientific">Alloprevotella tannerae</name>
    <dbReference type="NCBI Taxonomy" id="76122"/>
    <lineage>
        <taxon>Bacteria</taxon>
        <taxon>Pseudomonadati</taxon>
        <taxon>Bacteroidota</taxon>
        <taxon>Bacteroidia</taxon>
        <taxon>Bacteroidales</taxon>
        <taxon>Prevotellaceae</taxon>
        <taxon>Alloprevotella</taxon>
    </lineage>
</organism>
<dbReference type="EMBL" id="JABZGR010000022">
    <property type="protein sequence ID" value="MBF0970765.1"/>
    <property type="molecule type" value="Genomic_DNA"/>
</dbReference>
<feature type="domain" description="YgjP-like metallopeptidase" evidence="1">
    <location>
        <begin position="54"/>
        <end position="156"/>
    </location>
</feature>
<reference evidence="2" key="1">
    <citation type="submission" date="2020-04" db="EMBL/GenBank/DDBJ databases">
        <title>Deep metagenomics examines the oral microbiome during advanced dental caries in children, revealing novel taxa and co-occurrences with host molecules.</title>
        <authorList>
            <person name="Baker J.L."/>
            <person name="Morton J.T."/>
            <person name="Dinis M."/>
            <person name="Alvarez R."/>
            <person name="Tran N.C."/>
            <person name="Knight R."/>
            <person name="Edlund A."/>
        </authorList>
    </citation>
    <scope>NUCLEOTIDE SEQUENCE</scope>
    <source>
        <strain evidence="2">JCVI_34_bin.1</strain>
    </source>
</reference>